<dbReference type="AlphaFoldDB" id="A0A506UZ72"/>
<organism evidence="2 3">
    <name type="scientific">Mixta tenebrionis</name>
    <dbReference type="NCBI Taxonomy" id="2562439"/>
    <lineage>
        <taxon>Bacteria</taxon>
        <taxon>Pseudomonadati</taxon>
        <taxon>Pseudomonadota</taxon>
        <taxon>Gammaproteobacteria</taxon>
        <taxon>Enterobacterales</taxon>
        <taxon>Erwiniaceae</taxon>
        <taxon>Mixta</taxon>
    </lineage>
</organism>
<protein>
    <submittedName>
        <fullName evidence="2">Uncharacterized protein</fullName>
    </submittedName>
</protein>
<evidence type="ECO:0000313" key="2">
    <source>
        <dbReference type="EMBL" id="TPW38714.1"/>
    </source>
</evidence>
<sequence>MNAMKKMAVSNIFALCHVILFAHLSSLQVMYNSSPQHIYDVLLVAVAFFGFKYLCLRVINFFWRAPS</sequence>
<gene>
    <name evidence="2" type="ORF">FKM52_20350</name>
</gene>
<keyword evidence="1" id="KW-0472">Membrane</keyword>
<dbReference type="EMBL" id="VHQI01000019">
    <property type="protein sequence ID" value="TPW38714.1"/>
    <property type="molecule type" value="Genomic_DNA"/>
</dbReference>
<keyword evidence="1" id="KW-1133">Transmembrane helix</keyword>
<evidence type="ECO:0000256" key="1">
    <source>
        <dbReference type="SAM" id="Phobius"/>
    </source>
</evidence>
<dbReference type="Proteomes" id="UP000319523">
    <property type="component" value="Unassembled WGS sequence"/>
</dbReference>
<dbReference type="OrthoDB" id="9904436at2"/>
<keyword evidence="1" id="KW-0812">Transmembrane</keyword>
<keyword evidence="3" id="KW-1185">Reference proteome</keyword>
<evidence type="ECO:0000313" key="3">
    <source>
        <dbReference type="Proteomes" id="UP000319523"/>
    </source>
</evidence>
<proteinExistence type="predicted"/>
<accession>A0A506UZ72</accession>
<feature type="transmembrane region" description="Helical" evidence="1">
    <location>
        <begin position="37"/>
        <end position="55"/>
    </location>
</feature>
<dbReference type="RefSeq" id="WP_141177952.1">
    <property type="nucleotide sequence ID" value="NZ_JBHUFX010000011.1"/>
</dbReference>
<name>A0A506UZ72_9GAMM</name>
<reference evidence="2 3" key="1">
    <citation type="submission" date="2019-06" db="EMBL/GenBank/DDBJ databases">
        <authorList>
            <person name="Yang Y."/>
        </authorList>
    </citation>
    <scope>NUCLEOTIDE SEQUENCE [LARGE SCALE GENOMIC DNA]</scope>
    <source>
        <strain evidence="2 3">BIT-26</strain>
    </source>
</reference>
<comment type="caution">
    <text evidence="2">The sequence shown here is derived from an EMBL/GenBank/DDBJ whole genome shotgun (WGS) entry which is preliminary data.</text>
</comment>